<name>A0A149QWS5_9PROT</name>
<dbReference type="RefSeq" id="WP_062247668.1">
    <property type="nucleotide sequence ID" value="NZ_LHZA01000089.1"/>
</dbReference>
<dbReference type="PATRIC" id="fig|178900.5.peg.1271"/>
<evidence type="ECO:0000313" key="2">
    <source>
        <dbReference type="Proteomes" id="UP000075473"/>
    </source>
</evidence>
<dbReference type="Proteomes" id="UP000075473">
    <property type="component" value="Unassembled WGS sequence"/>
</dbReference>
<accession>A0A149QWS5</accession>
<evidence type="ECO:0000313" key="1">
    <source>
        <dbReference type="EMBL" id="KXV01587.1"/>
    </source>
</evidence>
<dbReference type="AlphaFoldDB" id="A0A149QWS5"/>
<organism evidence="1 2">
    <name type="scientific">Acetobacter cerevisiae</name>
    <dbReference type="NCBI Taxonomy" id="178900"/>
    <lineage>
        <taxon>Bacteria</taxon>
        <taxon>Pseudomonadati</taxon>
        <taxon>Pseudomonadota</taxon>
        <taxon>Alphaproteobacteria</taxon>
        <taxon>Acetobacterales</taxon>
        <taxon>Acetobacteraceae</taxon>
        <taxon>Acetobacter</taxon>
    </lineage>
</organism>
<comment type="caution">
    <text evidence="1">The sequence shown here is derived from an EMBL/GenBank/DDBJ whole genome shotgun (WGS) entry which is preliminary data.</text>
</comment>
<sequence length="171" mass="17185">MHFDGASALAHTMLEVPGTIIAVYRNTVCTASAQPVIMGSDSATAGTPAWALRGYIPMGVAGAYARAQGLQIGTSASAKGFAGRLNAALGHWQILGATYNGDTIAAAAGLTHAAPVTRAPTAVPLVCGGSGGLIGASYTSAGILTDFFVGDLAELLVWEPEIKATLQLASI</sequence>
<protein>
    <submittedName>
        <fullName evidence="1">Uncharacterized protein</fullName>
    </submittedName>
</protein>
<dbReference type="EMBL" id="LHZA01000089">
    <property type="protein sequence ID" value="KXV01587.1"/>
    <property type="molecule type" value="Genomic_DNA"/>
</dbReference>
<proteinExistence type="predicted"/>
<reference evidence="1 2" key="1">
    <citation type="submission" date="2015-06" db="EMBL/GenBank/DDBJ databases">
        <title>Improved classification and identification of acetic acid bacteria using matrix-assisted laser desorption/ionization time-of-flight mass spectrometry; Gluconobacter nephelii and Gluconobacter uchimurae are later heterotypic synonyms of Gluconobacter japonicus and Gluconobacter oxydans, respectively.</title>
        <authorList>
            <person name="Li L."/>
            <person name="Cleenwerck I."/>
            <person name="De Vuyst L."/>
            <person name="Vandamme P."/>
        </authorList>
    </citation>
    <scope>NUCLEOTIDE SEQUENCE [LARGE SCALE GENOMIC DNA]</scope>
    <source>
        <strain evidence="1 2">LMG 1625</strain>
    </source>
</reference>
<gene>
    <name evidence="1" type="ORF">AD928_01485</name>
</gene>